<protein>
    <submittedName>
        <fullName evidence="2">Uncharacterized protein</fullName>
    </submittedName>
</protein>
<reference evidence="2" key="1">
    <citation type="journal article" date="2020" name="Stud. Mycol.">
        <title>101 Dothideomycetes genomes: a test case for predicting lifestyles and emergence of pathogens.</title>
        <authorList>
            <person name="Haridas S."/>
            <person name="Albert R."/>
            <person name="Binder M."/>
            <person name="Bloem J."/>
            <person name="Labutti K."/>
            <person name="Salamov A."/>
            <person name="Andreopoulos B."/>
            <person name="Baker S."/>
            <person name="Barry K."/>
            <person name="Bills G."/>
            <person name="Bluhm B."/>
            <person name="Cannon C."/>
            <person name="Castanera R."/>
            <person name="Culley D."/>
            <person name="Daum C."/>
            <person name="Ezra D."/>
            <person name="Gonzalez J."/>
            <person name="Henrissat B."/>
            <person name="Kuo A."/>
            <person name="Liang C."/>
            <person name="Lipzen A."/>
            <person name="Lutzoni F."/>
            <person name="Magnuson J."/>
            <person name="Mondo S."/>
            <person name="Nolan M."/>
            <person name="Ohm R."/>
            <person name="Pangilinan J."/>
            <person name="Park H.-J."/>
            <person name="Ramirez L."/>
            <person name="Alfaro M."/>
            <person name="Sun H."/>
            <person name="Tritt A."/>
            <person name="Yoshinaga Y."/>
            <person name="Zwiers L.-H."/>
            <person name="Turgeon B."/>
            <person name="Goodwin S."/>
            <person name="Spatafora J."/>
            <person name="Crous P."/>
            <person name="Grigoriev I."/>
        </authorList>
    </citation>
    <scope>NUCLEOTIDE SEQUENCE</scope>
    <source>
        <strain evidence="2">CBS 207.26</strain>
    </source>
</reference>
<dbReference type="AlphaFoldDB" id="A0A6A6E670"/>
<name>A0A6A6E670_9PEZI</name>
<keyword evidence="3" id="KW-1185">Reference proteome</keyword>
<dbReference type="EMBL" id="ML994634">
    <property type="protein sequence ID" value="KAF2185366.1"/>
    <property type="molecule type" value="Genomic_DNA"/>
</dbReference>
<gene>
    <name evidence="2" type="ORF">K469DRAFT_779443</name>
</gene>
<sequence length="317" mass="34854">MAQVKLARIQILVIHPRTSTDSEEGDLRFPAQVQQIVSEINGILPNVEPVIIDYVAIDSEQPQHEIKHGTVLVQYDPNQRPPGQQDRKAIVKVWVQGDQVEGDITWDPLANQRKRSLFRRQDQGACAEPEEPSTMITLPSPAPTSMNTPPPPPETETPPPPEPTEAPLPLAEPNVFKIRIHQTMEHETSSVEWTLLDSNEQTIAGPDTTSTILGSSDGDTRSEVQIDVESPTNKDETRITFTIKTDVGGGCMPSWNMARSSGSETSFVAACNPALADAKAYGCDDPKKVEWKPLNAGFERTSMCWWLDVSKVTVGLG</sequence>
<evidence type="ECO:0000313" key="2">
    <source>
        <dbReference type="EMBL" id="KAF2185366.1"/>
    </source>
</evidence>
<evidence type="ECO:0000256" key="1">
    <source>
        <dbReference type="SAM" id="MobiDB-lite"/>
    </source>
</evidence>
<evidence type="ECO:0000313" key="3">
    <source>
        <dbReference type="Proteomes" id="UP000800200"/>
    </source>
</evidence>
<dbReference type="Proteomes" id="UP000800200">
    <property type="component" value="Unassembled WGS sequence"/>
</dbReference>
<feature type="compositionally biased region" description="Pro residues" evidence="1">
    <location>
        <begin position="148"/>
        <end position="166"/>
    </location>
</feature>
<feature type="region of interest" description="Disordered" evidence="1">
    <location>
        <begin position="117"/>
        <end position="169"/>
    </location>
</feature>
<proteinExistence type="predicted"/>
<organism evidence="2 3">
    <name type="scientific">Zopfia rhizophila CBS 207.26</name>
    <dbReference type="NCBI Taxonomy" id="1314779"/>
    <lineage>
        <taxon>Eukaryota</taxon>
        <taxon>Fungi</taxon>
        <taxon>Dikarya</taxon>
        <taxon>Ascomycota</taxon>
        <taxon>Pezizomycotina</taxon>
        <taxon>Dothideomycetes</taxon>
        <taxon>Dothideomycetes incertae sedis</taxon>
        <taxon>Zopfiaceae</taxon>
        <taxon>Zopfia</taxon>
    </lineage>
</organism>
<dbReference type="OrthoDB" id="5427577at2759"/>
<accession>A0A6A6E670</accession>